<keyword evidence="3" id="KW-0560">Oxidoreductase</keyword>
<dbReference type="GO" id="GO:0005634">
    <property type="term" value="C:nucleus"/>
    <property type="evidence" value="ECO:0007669"/>
    <property type="project" value="TreeGrafter"/>
</dbReference>
<gene>
    <name evidence="5" type="ORF">PV05_05296</name>
</gene>
<evidence type="ECO:0000256" key="1">
    <source>
        <dbReference type="ARBA" id="ARBA00006328"/>
    </source>
</evidence>
<dbReference type="Gene3D" id="3.90.25.10">
    <property type="entry name" value="UDP-galactose 4-epimerase, domain 1"/>
    <property type="match status" value="1"/>
</dbReference>
<dbReference type="Pfam" id="PF05368">
    <property type="entry name" value="NmrA"/>
    <property type="match status" value="1"/>
</dbReference>
<keyword evidence="2" id="KW-0521">NADP</keyword>
<evidence type="ECO:0000313" key="6">
    <source>
        <dbReference type="Proteomes" id="UP000054342"/>
    </source>
</evidence>
<feature type="domain" description="NmrA-like" evidence="4">
    <location>
        <begin position="10"/>
        <end position="298"/>
    </location>
</feature>
<dbReference type="Proteomes" id="UP000054342">
    <property type="component" value="Unassembled WGS sequence"/>
</dbReference>
<dbReference type="CDD" id="cd05251">
    <property type="entry name" value="NmrA_like_SDR_a"/>
    <property type="match status" value="1"/>
</dbReference>
<dbReference type="PANTHER" id="PTHR42748">
    <property type="entry name" value="NITROGEN METABOLITE REPRESSION PROTEIN NMRA FAMILY MEMBER"/>
    <property type="match status" value="1"/>
</dbReference>
<dbReference type="GO" id="GO:0016491">
    <property type="term" value="F:oxidoreductase activity"/>
    <property type="evidence" value="ECO:0007669"/>
    <property type="project" value="UniProtKB-KW"/>
</dbReference>
<name>A0A0D2BW02_9EURO</name>
<dbReference type="SUPFAM" id="SSF51735">
    <property type="entry name" value="NAD(P)-binding Rossmann-fold domains"/>
    <property type="match status" value="1"/>
</dbReference>
<comment type="similarity">
    <text evidence="1">Belongs to the NmrA-type oxidoreductase family.</text>
</comment>
<organism evidence="5 6">
    <name type="scientific">Exophiala xenobiotica</name>
    <dbReference type="NCBI Taxonomy" id="348802"/>
    <lineage>
        <taxon>Eukaryota</taxon>
        <taxon>Fungi</taxon>
        <taxon>Dikarya</taxon>
        <taxon>Ascomycota</taxon>
        <taxon>Pezizomycotina</taxon>
        <taxon>Eurotiomycetes</taxon>
        <taxon>Chaetothyriomycetidae</taxon>
        <taxon>Chaetothyriales</taxon>
        <taxon>Herpotrichiellaceae</taxon>
        <taxon>Exophiala</taxon>
    </lineage>
</organism>
<evidence type="ECO:0000313" key="5">
    <source>
        <dbReference type="EMBL" id="KIW56656.1"/>
    </source>
</evidence>
<proteinExistence type="inferred from homology"/>
<dbReference type="HOGENOM" id="CLU_007383_8_2_1"/>
<dbReference type="AlphaFoldDB" id="A0A0D2BW02"/>
<dbReference type="OrthoDB" id="3358371at2759"/>
<dbReference type="Gene3D" id="3.40.50.720">
    <property type="entry name" value="NAD(P)-binding Rossmann-like Domain"/>
    <property type="match status" value="1"/>
</dbReference>
<evidence type="ECO:0000256" key="3">
    <source>
        <dbReference type="ARBA" id="ARBA00023002"/>
    </source>
</evidence>
<keyword evidence="6" id="KW-1185">Reference proteome</keyword>
<dbReference type="EMBL" id="KN847319">
    <property type="protein sequence ID" value="KIW56656.1"/>
    <property type="molecule type" value="Genomic_DNA"/>
</dbReference>
<evidence type="ECO:0000256" key="2">
    <source>
        <dbReference type="ARBA" id="ARBA00022857"/>
    </source>
</evidence>
<dbReference type="RefSeq" id="XP_013317240.1">
    <property type="nucleotide sequence ID" value="XM_013461786.1"/>
</dbReference>
<dbReference type="GeneID" id="25327204"/>
<accession>A0A0D2BW02</accession>
<evidence type="ECO:0000259" key="4">
    <source>
        <dbReference type="Pfam" id="PF05368"/>
    </source>
</evidence>
<sequence length="308" mass="35105">MATNNAALRLIAVTGATGLQGGSVVRHLLETGQFQLRGLTRSPDSDSATELVGLGVEVVRAELDDVQSLREAFRGCYGVYGVTNCWEHGWDAETRHGKNMVDAAKAERVKHFVWSTMEHSGELDIWHFDSKARVNDYLLDSGLGRTSIYTAAYYENFEKQLRPSRRTDPKSGETFYELNFNAILPDSKFFAFCGTEIGSWVTQVFLYPDRYLDRDIKLVVEWLTTREMAAAASRVTGLDVRPRECTVQELEKTQEQGEIFVDLYRMTRYYITHPPETGVRDQAETLQMFPKASTWEDYVRKHGRDIFG</sequence>
<dbReference type="InterPro" id="IPR008030">
    <property type="entry name" value="NmrA-like"/>
</dbReference>
<dbReference type="PANTHER" id="PTHR42748:SF30">
    <property type="entry name" value="NMRA-LIKE DOMAIN-CONTAINING PROTEIN"/>
    <property type="match status" value="1"/>
</dbReference>
<dbReference type="STRING" id="348802.A0A0D2BW02"/>
<dbReference type="InterPro" id="IPR036291">
    <property type="entry name" value="NAD(P)-bd_dom_sf"/>
</dbReference>
<reference evidence="5 6" key="1">
    <citation type="submission" date="2015-01" db="EMBL/GenBank/DDBJ databases">
        <title>The Genome Sequence of Exophiala xenobiotica CBS118157.</title>
        <authorList>
            <consortium name="The Broad Institute Genomics Platform"/>
            <person name="Cuomo C."/>
            <person name="de Hoog S."/>
            <person name="Gorbushina A."/>
            <person name="Stielow B."/>
            <person name="Teixiera M."/>
            <person name="Abouelleil A."/>
            <person name="Chapman S.B."/>
            <person name="Priest M."/>
            <person name="Young S.K."/>
            <person name="Wortman J."/>
            <person name="Nusbaum C."/>
            <person name="Birren B."/>
        </authorList>
    </citation>
    <scope>NUCLEOTIDE SEQUENCE [LARGE SCALE GENOMIC DNA]</scope>
    <source>
        <strain evidence="5 6">CBS 118157</strain>
    </source>
</reference>
<dbReference type="InterPro" id="IPR051164">
    <property type="entry name" value="NmrA-like_oxidored"/>
</dbReference>
<protein>
    <recommendedName>
        <fullName evidence="4">NmrA-like domain-containing protein</fullName>
    </recommendedName>
</protein>